<dbReference type="STRING" id="1884432.SAMN05518683_1349"/>
<dbReference type="Proteomes" id="UP000198892">
    <property type="component" value="Unassembled WGS sequence"/>
</dbReference>
<feature type="transmembrane region" description="Helical" evidence="1">
    <location>
        <begin position="42"/>
        <end position="62"/>
    </location>
</feature>
<reference evidence="3" key="1">
    <citation type="submission" date="2016-10" db="EMBL/GenBank/DDBJ databases">
        <authorList>
            <person name="Varghese N."/>
            <person name="Submissions S."/>
        </authorList>
    </citation>
    <scope>NUCLEOTIDE SEQUENCE [LARGE SCALE GENOMIC DNA]</scope>
    <source>
        <strain evidence="3">S7</strain>
    </source>
</reference>
<feature type="transmembrane region" description="Helical" evidence="1">
    <location>
        <begin position="68"/>
        <end position="84"/>
    </location>
</feature>
<evidence type="ECO:0000313" key="3">
    <source>
        <dbReference type="Proteomes" id="UP000198892"/>
    </source>
</evidence>
<evidence type="ECO:0000313" key="2">
    <source>
        <dbReference type="EMBL" id="SFQ38013.1"/>
    </source>
</evidence>
<keyword evidence="1" id="KW-0812">Transmembrane</keyword>
<evidence type="ECO:0000256" key="1">
    <source>
        <dbReference type="SAM" id="Phobius"/>
    </source>
</evidence>
<dbReference type="AlphaFoldDB" id="A0A1I5Y1E5"/>
<accession>A0A1I5Y1E5</accession>
<feature type="transmembrane region" description="Helical" evidence="1">
    <location>
        <begin position="12"/>
        <end position="30"/>
    </location>
</feature>
<organism evidence="2 3">
    <name type="scientific">Salibacterium halotolerans</name>
    <dbReference type="NCBI Taxonomy" id="1884432"/>
    <lineage>
        <taxon>Bacteria</taxon>
        <taxon>Bacillati</taxon>
        <taxon>Bacillota</taxon>
        <taxon>Bacilli</taxon>
        <taxon>Bacillales</taxon>
        <taxon>Bacillaceae</taxon>
    </lineage>
</organism>
<dbReference type="EMBL" id="FOXD01000034">
    <property type="protein sequence ID" value="SFQ38013.1"/>
    <property type="molecule type" value="Genomic_DNA"/>
</dbReference>
<gene>
    <name evidence="2" type="ORF">SAMN05518683_1349</name>
</gene>
<dbReference type="RefSeq" id="WP_093339551.1">
    <property type="nucleotide sequence ID" value="NZ_FOXD01000034.1"/>
</dbReference>
<sequence>MADFIVDYKWYFFIIGEIIFWSSIIGSLLFRYIFNMKKLSKYLILLWLLSDLWLLTLGIFVYVKTGEFDTFQIIIIIVIIYAFTEGKKDLEKLDRFINRMTEKWKK</sequence>
<keyword evidence="1" id="KW-0472">Membrane</keyword>
<proteinExistence type="predicted"/>
<name>A0A1I5Y1E5_9BACI</name>
<keyword evidence="3" id="KW-1185">Reference proteome</keyword>
<keyword evidence="1" id="KW-1133">Transmembrane helix</keyword>
<protein>
    <submittedName>
        <fullName evidence="2">Uncharacterized protein</fullName>
    </submittedName>
</protein>